<dbReference type="PANTHER" id="PTHR30546:SF23">
    <property type="entry name" value="FLAVOPROTEIN-LIKE PROTEIN YCP4-RELATED"/>
    <property type="match status" value="1"/>
</dbReference>
<dbReference type="PROSITE" id="PS00201">
    <property type="entry name" value="FLAVODOXIN"/>
    <property type="match status" value="1"/>
</dbReference>
<dbReference type="PROSITE" id="PS50902">
    <property type="entry name" value="FLAVODOXIN_LIKE"/>
    <property type="match status" value="1"/>
</dbReference>
<dbReference type="Proteomes" id="UP001336314">
    <property type="component" value="Unassembled WGS sequence"/>
</dbReference>
<accession>A0ABU7J795</accession>
<reference evidence="5 6" key="1">
    <citation type="submission" date="2023-07" db="EMBL/GenBank/DDBJ databases">
        <title>Alkalimonas sp., MEB108 novel, alkaliphilic bacterium isolated from Lonar Lake, India.</title>
        <authorList>
            <person name="Joshi A."/>
            <person name="Thite S."/>
        </authorList>
    </citation>
    <scope>NUCLEOTIDE SEQUENCE [LARGE SCALE GENOMIC DNA]</scope>
    <source>
        <strain evidence="5 6">MEB108</strain>
    </source>
</reference>
<evidence type="ECO:0000313" key="5">
    <source>
        <dbReference type="EMBL" id="MEE2002398.1"/>
    </source>
</evidence>
<organism evidence="5 6">
    <name type="scientific">Alkalimonas cellulosilytica</name>
    <dbReference type="NCBI Taxonomy" id="3058395"/>
    <lineage>
        <taxon>Bacteria</taxon>
        <taxon>Pseudomonadati</taxon>
        <taxon>Pseudomonadota</taxon>
        <taxon>Gammaproteobacteria</taxon>
        <taxon>Alkalimonas</taxon>
    </lineage>
</organism>
<evidence type="ECO:0000259" key="4">
    <source>
        <dbReference type="PROSITE" id="PS50902"/>
    </source>
</evidence>
<evidence type="ECO:0000313" key="6">
    <source>
        <dbReference type="Proteomes" id="UP001336314"/>
    </source>
</evidence>
<comment type="caution">
    <text evidence="5">The sequence shown here is derived from an EMBL/GenBank/DDBJ whole genome shotgun (WGS) entry which is preliminary data.</text>
</comment>
<name>A0ABU7J795_9GAMM</name>
<keyword evidence="2" id="KW-0285">Flavoprotein</keyword>
<evidence type="ECO:0000256" key="1">
    <source>
        <dbReference type="ARBA" id="ARBA00001917"/>
    </source>
</evidence>
<dbReference type="PANTHER" id="PTHR30546">
    <property type="entry name" value="FLAVODOXIN-RELATED PROTEIN WRBA-RELATED"/>
    <property type="match status" value="1"/>
</dbReference>
<keyword evidence="3" id="KW-0288">FMN</keyword>
<keyword evidence="6" id="KW-1185">Reference proteome</keyword>
<evidence type="ECO:0000256" key="3">
    <source>
        <dbReference type="ARBA" id="ARBA00022643"/>
    </source>
</evidence>
<dbReference type="RefSeq" id="WP_330129462.1">
    <property type="nucleotide sequence ID" value="NZ_JAUHLI010000012.1"/>
</dbReference>
<dbReference type="InterPro" id="IPR001226">
    <property type="entry name" value="Flavodoxin_CS"/>
</dbReference>
<evidence type="ECO:0000256" key="2">
    <source>
        <dbReference type="ARBA" id="ARBA00022630"/>
    </source>
</evidence>
<dbReference type="InterPro" id="IPR005025">
    <property type="entry name" value="FMN_Rdtase-like_dom"/>
</dbReference>
<dbReference type="Pfam" id="PF03358">
    <property type="entry name" value="FMN_red"/>
    <property type="match status" value="1"/>
</dbReference>
<dbReference type="InterPro" id="IPR029039">
    <property type="entry name" value="Flavoprotein-like_sf"/>
</dbReference>
<dbReference type="Gene3D" id="3.40.50.360">
    <property type="match status" value="1"/>
</dbReference>
<feature type="domain" description="Flavodoxin-like" evidence="4">
    <location>
        <begin position="4"/>
        <end position="179"/>
    </location>
</feature>
<sequence>MMKLGVVFHSASGTTRQLAQAVAAGAAEVAGVDVVMAEIVGADIVQGRFRNSALLQQLSRVDAIVFGSPTYMGCVSAQFKAFADATGELWAEQAWANKLAAGFTIGANLSGDQLSTLQYLQVFSGQHGMLWAGLDIAGNGSAKSGDATRQNRLGAQSGLIAHSADGTVHKTDLITAQYLGQRVARLARFSASYGKLCNYASISSTYPVWCAFNRGGL</sequence>
<dbReference type="InterPro" id="IPR008254">
    <property type="entry name" value="Flavodoxin/NO_synth"/>
</dbReference>
<protein>
    <submittedName>
        <fullName evidence="5">Flavodoxin family protein</fullName>
    </submittedName>
</protein>
<proteinExistence type="predicted"/>
<comment type="cofactor">
    <cofactor evidence="1">
        <name>FMN</name>
        <dbReference type="ChEBI" id="CHEBI:58210"/>
    </cofactor>
</comment>
<gene>
    <name evidence="5" type="ORF">QWY20_13120</name>
</gene>
<dbReference type="SUPFAM" id="SSF52218">
    <property type="entry name" value="Flavoproteins"/>
    <property type="match status" value="1"/>
</dbReference>
<dbReference type="EMBL" id="JAUHLI010000012">
    <property type="protein sequence ID" value="MEE2002398.1"/>
    <property type="molecule type" value="Genomic_DNA"/>
</dbReference>